<feature type="region of interest" description="Disordered" evidence="1">
    <location>
        <begin position="37"/>
        <end position="59"/>
    </location>
</feature>
<protein>
    <submittedName>
        <fullName evidence="2">Uncharacterized protein</fullName>
    </submittedName>
</protein>
<reference evidence="2" key="1">
    <citation type="submission" date="2022-05" db="EMBL/GenBank/DDBJ databases">
        <title>The Musa troglodytarum L. genome provides insights into the mechanism of non-climacteric behaviour and enrichment of carotenoids.</title>
        <authorList>
            <person name="Wang J."/>
        </authorList>
    </citation>
    <scope>NUCLEOTIDE SEQUENCE</scope>
    <source>
        <tissue evidence="2">Leaf</tissue>
    </source>
</reference>
<dbReference type="Proteomes" id="UP001055439">
    <property type="component" value="Chromosome 3"/>
</dbReference>
<accession>A0A9E7FBV7</accession>
<evidence type="ECO:0000313" key="2">
    <source>
        <dbReference type="EMBL" id="URD93760.1"/>
    </source>
</evidence>
<keyword evidence="3" id="KW-1185">Reference proteome</keyword>
<evidence type="ECO:0000256" key="1">
    <source>
        <dbReference type="SAM" id="MobiDB-lite"/>
    </source>
</evidence>
<sequence>MEEREQASWRFTCFEFLTHLLGCKRHPRFRQIEHISPSDEQGTATVASTSSMVQFEEET</sequence>
<feature type="compositionally biased region" description="Polar residues" evidence="1">
    <location>
        <begin position="38"/>
        <end position="53"/>
    </location>
</feature>
<dbReference type="EMBL" id="CP097505">
    <property type="protein sequence ID" value="URD93760.1"/>
    <property type="molecule type" value="Genomic_DNA"/>
</dbReference>
<name>A0A9E7FBV7_9LILI</name>
<evidence type="ECO:0000313" key="3">
    <source>
        <dbReference type="Proteomes" id="UP001055439"/>
    </source>
</evidence>
<dbReference type="AlphaFoldDB" id="A0A9E7FBV7"/>
<organism evidence="2 3">
    <name type="scientific">Musa troglodytarum</name>
    <name type="common">fe'i banana</name>
    <dbReference type="NCBI Taxonomy" id="320322"/>
    <lineage>
        <taxon>Eukaryota</taxon>
        <taxon>Viridiplantae</taxon>
        <taxon>Streptophyta</taxon>
        <taxon>Embryophyta</taxon>
        <taxon>Tracheophyta</taxon>
        <taxon>Spermatophyta</taxon>
        <taxon>Magnoliopsida</taxon>
        <taxon>Liliopsida</taxon>
        <taxon>Zingiberales</taxon>
        <taxon>Musaceae</taxon>
        <taxon>Musa</taxon>
    </lineage>
</organism>
<gene>
    <name evidence="2" type="ORF">MUK42_32706</name>
</gene>
<proteinExistence type="predicted"/>